<evidence type="ECO:0000256" key="5">
    <source>
        <dbReference type="SAM" id="SignalP"/>
    </source>
</evidence>
<accession>A0A850H683</accession>
<evidence type="ECO:0000259" key="6">
    <source>
        <dbReference type="Pfam" id="PF00593"/>
    </source>
</evidence>
<proteinExistence type="inferred from homology"/>
<dbReference type="InterPro" id="IPR010104">
    <property type="entry name" value="TonB_rcpt_bac"/>
</dbReference>
<feature type="domain" description="TonB-dependent receptor-like beta-barrel" evidence="6">
    <location>
        <begin position="474"/>
        <end position="931"/>
    </location>
</feature>
<feature type="domain" description="TonB-dependent receptor plug" evidence="7">
    <location>
        <begin position="57"/>
        <end position="161"/>
    </location>
</feature>
<dbReference type="Proteomes" id="UP000546031">
    <property type="component" value="Unassembled WGS sequence"/>
</dbReference>
<dbReference type="InterPro" id="IPR012910">
    <property type="entry name" value="Plug_dom"/>
</dbReference>
<evidence type="ECO:0000313" key="8">
    <source>
        <dbReference type="EMBL" id="NVE93289.1"/>
    </source>
</evidence>
<feature type="signal peptide" evidence="5">
    <location>
        <begin position="1"/>
        <end position="25"/>
    </location>
</feature>
<dbReference type="Pfam" id="PF07715">
    <property type="entry name" value="Plug"/>
    <property type="match status" value="1"/>
</dbReference>
<comment type="similarity">
    <text evidence="4">Belongs to the TonB-dependent receptor family.</text>
</comment>
<protein>
    <submittedName>
        <fullName evidence="8">TonB-dependent receptor</fullName>
    </submittedName>
</protein>
<feature type="chain" id="PRO_5032597206" evidence="5">
    <location>
        <begin position="26"/>
        <end position="964"/>
    </location>
</feature>
<keyword evidence="2 4" id="KW-0472">Membrane</keyword>
<dbReference type="EMBL" id="JABWTA010000001">
    <property type="protein sequence ID" value="NVE93289.1"/>
    <property type="molecule type" value="Genomic_DNA"/>
</dbReference>
<dbReference type="InterPro" id="IPR000531">
    <property type="entry name" value="Beta-barrel_TonB"/>
</dbReference>
<reference evidence="8 9" key="1">
    <citation type="submission" date="2020-06" db="EMBL/GenBank/DDBJ databases">
        <title>Altererythrobacter lutimaris sp. nov., a marine bacterium isolated from a tidal flat.</title>
        <authorList>
            <person name="Kim D."/>
            <person name="Yoo Y."/>
            <person name="Kim J.-J."/>
        </authorList>
    </citation>
    <scope>NUCLEOTIDE SEQUENCE [LARGE SCALE GENOMIC DNA]</scope>
    <source>
        <strain evidence="8 9">JGD-16</strain>
    </source>
</reference>
<evidence type="ECO:0000256" key="3">
    <source>
        <dbReference type="ARBA" id="ARBA00023237"/>
    </source>
</evidence>
<keyword evidence="3" id="KW-0998">Cell outer membrane</keyword>
<evidence type="ECO:0000313" key="9">
    <source>
        <dbReference type="Proteomes" id="UP000546031"/>
    </source>
</evidence>
<organism evidence="8 9">
    <name type="scientific">Altererythrobacter lutimaris</name>
    <dbReference type="NCBI Taxonomy" id="2743979"/>
    <lineage>
        <taxon>Bacteria</taxon>
        <taxon>Pseudomonadati</taxon>
        <taxon>Pseudomonadota</taxon>
        <taxon>Alphaproteobacteria</taxon>
        <taxon>Sphingomonadales</taxon>
        <taxon>Erythrobacteraceae</taxon>
        <taxon>Altererythrobacter</taxon>
    </lineage>
</organism>
<sequence>MKITKTLLAQTAAVSAIALSTPALAQDASQDAPAAEDDNVIIVSGFRKSLQDSIDLKRDQIAVVDAVSAEDVGKFPDQNVAESLQRITGVAIDRSGGEGQFITVRGLGPEFNAVLLNGRTLATDNDGREFSFDVLSSDIIQTAEVYKAATPTLQSGGIGAVVNVTTARPLDRPQGFDGSVSVAGIYEELSEELGADISGVISWNNGVVGVLAGASYNKRESQFDQVFTNGYALRDNPDNDPDDGDVVVLAPESSELLDDTSFGFLPDGARVQQQVVIDRDLQDRERLTLNGALQFAPSDVFTATFDGLYSKFDISSFATQFSGFFSPPFIDPVVDANGTVVSFSRPSLDFQARNPDIADAVGASQNDNVITSRNREAKTYALGGNFELEANDRLKFVADISWSRATRDGTNPFVVLGALAPTSPLIESISETGISTITNINAEDFVDRDIQRLHFVNVNRTMIEDEVFEMRFDADWEVDKGPLYKVQVGALRTDREKSRDLFDNFTDPTSSITAAQIFCAYCGYTVPFDTSILGEFDFDGFLSGVDGAETVPATILNATFEDAFAVLNDPANLNNVDRTGGNTAELLAYLNSPGIDPLFGIYTPTFNPSGSFQVEEEIMSAYLNTQWEGELGSIPFAANLGFRVAWTDVVSTGITAPVVQFSETPGDTQLVVTRGDAVETSIPNDYFNFLPSFNMKLETSADTVVRLSYAKTVTRPTLTALGVAETFSGRSNAPLVTGGNPLLEAFEADNFDISFEWYFDTLSYFSVAGFHKELGNFIETSTITVVNPVLFPAGNGGRPTDEIENVEFQDTRQRNGLSGSISGLELAFQKTFDNGFGGIVNYTYVTSSRDNAPAGDLGFNGFTPHTVNVTGFYENGPLAARVSYNYRDGFLVQGQAEFSEPRQRESFGQLDFSASYELNDQFQVFVEGINVLGEDTRDFSRFPNRLLTYLRTGARYTAGVRATF</sequence>
<dbReference type="Gene3D" id="2.40.170.20">
    <property type="entry name" value="TonB-dependent receptor, beta-barrel domain"/>
    <property type="match status" value="2"/>
</dbReference>
<dbReference type="NCBIfam" id="TIGR01782">
    <property type="entry name" value="TonB-Xanth-Caul"/>
    <property type="match status" value="1"/>
</dbReference>
<dbReference type="Pfam" id="PF00593">
    <property type="entry name" value="TonB_dep_Rec_b-barrel"/>
    <property type="match status" value="1"/>
</dbReference>
<comment type="subcellular location">
    <subcellularLocation>
        <location evidence="1 4">Cell outer membrane</location>
    </subcellularLocation>
</comment>
<keyword evidence="9" id="KW-1185">Reference proteome</keyword>
<dbReference type="RefSeq" id="WP_176271668.1">
    <property type="nucleotide sequence ID" value="NZ_JABWTA010000001.1"/>
</dbReference>
<dbReference type="Gene3D" id="2.170.130.10">
    <property type="entry name" value="TonB-dependent receptor, plug domain"/>
    <property type="match status" value="1"/>
</dbReference>
<dbReference type="GO" id="GO:0009279">
    <property type="term" value="C:cell outer membrane"/>
    <property type="evidence" value="ECO:0007669"/>
    <property type="project" value="UniProtKB-SubCell"/>
</dbReference>
<keyword evidence="4" id="KW-0798">TonB box</keyword>
<dbReference type="InterPro" id="IPR037066">
    <property type="entry name" value="Plug_dom_sf"/>
</dbReference>
<dbReference type="InterPro" id="IPR036942">
    <property type="entry name" value="Beta-barrel_TonB_sf"/>
</dbReference>
<keyword evidence="8" id="KW-0675">Receptor</keyword>
<dbReference type="SUPFAM" id="SSF56935">
    <property type="entry name" value="Porins"/>
    <property type="match status" value="1"/>
</dbReference>
<comment type="caution">
    <text evidence="8">The sequence shown here is derived from an EMBL/GenBank/DDBJ whole genome shotgun (WGS) entry which is preliminary data.</text>
</comment>
<name>A0A850H683_9SPHN</name>
<evidence type="ECO:0000259" key="7">
    <source>
        <dbReference type="Pfam" id="PF07715"/>
    </source>
</evidence>
<keyword evidence="5" id="KW-0732">Signal</keyword>
<dbReference type="PANTHER" id="PTHR40980">
    <property type="entry name" value="PLUG DOMAIN-CONTAINING PROTEIN"/>
    <property type="match status" value="1"/>
</dbReference>
<evidence type="ECO:0000256" key="1">
    <source>
        <dbReference type="ARBA" id="ARBA00004442"/>
    </source>
</evidence>
<dbReference type="AlphaFoldDB" id="A0A850H683"/>
<gene>
    <name evidence="8" type="ORF">HUO12_00090</name>
</gene>
<dbReference type="PANTHER" id="PTHR40980:SF3">
    <property type="entry name" value="TONB-DEPENDENT RECEPTOR-LIKE BETA-BARREL DOMAIN-CONTAINING PROTEIN"/>
    <property type="match status" value="1"/>
</dbReference>
<evidence type="ECO:0000256" key="2">
    <source>
        <dbReference type="ARBA" id="ARBA00023136"/>
    </source>
</evidence>
<evidence type="ECO:0000256" key="4">
    <source>
        <dbReference type="RuleBase" id="RU003357"/>
    </source>
</evidence>